<name>A0ABT9NRZ4_9ACTN</name>
<gene>
    <name evidence="3" type="ORF">J2S59_002998</name>
</gene>
<accession>A0ABT9NRZ4</accession>
<dbReference type="PANTHER" id="PTHR13947:SF37">
    <property type="entry name" value="LD18367P"/>
    <property type="match status" value="1"/>
</dbReference>
<dbReference type="Proteomes" id="UP001240447">
    <property type="component" value="Unassembled WGS sequence"/>
</dbReference>
<dbReference type="SUPFAM" id="SSF55729">
    <property type="entry name" value="Acyl-CoA N-acyltransferases (Nat)"/>
    <property type="match status" value="1"/>
</dbReference>
<keyword evidence="1" id="KW-0808">Transferase</keyword>
<protein>
    <submittedName>
        <fullName evidence="3">Ribosomal protein S18 acetylase RimI-like enzyme</fullName>
    </submittedName>
</protein>
<evidence type="ECO:0000259" key="2">
    <source>
        <dbReference type="PROSITE" id="PS51186"/>
    </source>
</evidence>
<reference evidence="3 4" key="1">
    <citation type="submission" date="2023-07" db="EMBL/GenBank/DDBJ databases">
        <title>Sequencing the genomes of 1000 actinobacteria strains.</title>
        <authorList>
            <person name="Klenk H.-P."/>
        </authorList>
    </citation>
    <scope>NUCLEOTIDE SEQUENCE [LARGE SCALE GENOMIC DNA]</scope>
    <source>
        <strain evidence="3 4">GD13</strain>
    </source>
</reference>
<proteinExistence type="predicted"/>
<evidence type="ECO:0000313" key="3">
    <source>
        <dbReference type="EMBL" id="MDP9823189.1"/>
    </source>
</evidence>
<sequence length="156" mass="17129">MIALRPIPAERLGDWQRRSLAAYADGLRSSGLGAGEIGQHVVDSAQLLFPNGRLRAGHEVFDVLVDDEVCGYLWVGPSLWGDDFYVYDVAVDEHARGRGVGRAVMETVEEMARERGHRSVGLTVTDANVAARGMYELLGYVEVEAVQGRGFLRKVL</sequence>
<dbReference type="InterPro" id="IPR050769">
    <property type="entry name" value="NAT_camello-type"/>
</dbReference>
<keyword evidence="4" id="KW-1185">Reference proteome</keyword>
<dbReference type="InterPro" id="IPR016181">
    <property type="entry name" value="Acyl_CoA_acyltransferase"/>
</dbReference>
<dbReference type="CDD" id="cd04301">
    <property type="entry name" value="NAT_SF"/>
    <property type="match status" value="1"/>
</dbReference>
<dbReference type="InterPro" id="IPR000182">
    <property type="entry name" value="GNAT_dom"/>
</dbReference>
<dbReference type="Gene3D" id="3.40.630.30">
    <property type="match status" value="1"/>
</dbReference>
<feature type="domain" description="N-acetyltransferase" evidence="2">
    <location>
        <begin position="2"/>
        <end position="156"/>
    </location>
</feature>
<evidence type="ECO:0000313" key="4">
    <source>
        <dbReference type="Proteomes" id="UP001240447"/>
    </source>
</evidence>
<dbReference type="Pfam" id="PF00583">
    <property type="entry name" value="Acetyltransf_1"/>
    <property type="match status" value="1"/>
</dbReference>
<dbReference type="PROSITE" id="PS51186">
    <property type="entry name" value="GNAT"/>
    <property type="match status" value="1"/>
</dbReference>
<evidence type="ECO:0000256" key="1">
    <source>
        <dbReference type="ARBA" id="ARBA00022679"/>
    </source>
</evidence>
<dbReference type="RefSeq" id="WP_068125014.1">
    <property type="nucleotide sequence ID" value="NZ_CCXJ01000790.2"/>
</dbReference>
<dbReference type="EMBL" id="JAUSQM010000001">
    <property type="protein sequence ID" value="MDP9823189.1"/>
    <property type="molecule type" value="Genomic_DNA"/>
</dbReference>
<organism evidence="3 4">
    <name type="scientific">Nocardioides massiliensis</name>
    <dbReference type="NCBI Taxonomy" id="1325935"/>
    <lineage>
        <taxon>Bacteria</taxon>
        <taxon>Bacillati</taxon>
        <taxon>Actinomycetota</taxon>
        <taxon>Actinomycetes</taxon>
        <taxon>Propionibacteriales</taxon>
        <taxon>Nocardioidaceae</taxon>
        <taxon>Nocardioides</taxon>
    </lineage>
</organism>
<dbReference type="PANTHER" id="PTHR13947">
    <property type="entry name" value="GNAT FAMILY N-ACETYLTRANSFERASE"/>
    <property type="match status" value="1"/>
</dbReference>
<comment type="caution">
    <text evidence="3">The sequence shown here is derived from an EMBL/GenBank/DDBJ whole genome shotgun (WGS) entry which is preliminary data.</text>
</comment>